<protein>
    <recommendedName>
        <fullName evidence="3">Urease accessory protein UreD</fullName>
    </recommendedName>
</protein>
<reference evidence="4 5" key="1">
    <citation type="submission" date="2023-07" db="EMBL/GenBank/DDBJ databases">
        <title>Comparative genomics of wheat-associated soil bacteria to identify genetic determinants of phenazine resistance.</title>
        <authorList>
            <person name="Mouncey N."/>
        </authorList>
    </citation>
    <scope>NUCLEOTIDE SEQUENCE [LARGE SCALE GENOMIC DNA]</scope>
    <source>
        <strain evidence="4 5">W4I11</strain>
    </source>
</reference>
<evidence type="ECO:0000313" key="4">
    <source>
        <dbReference type="EMBL" id="MDQ0995612.1"/>
    </source>
</evidence>
<keyword evidence="3" id="KW-0996">Nickel insertion</keyword>
<keyword evidence="3" id="KW-0963">Cytoplasm</keyword>
<organism evidence="4 5">
    <name type="scientific">Phyllobacterium ifriqiyense</name>
    <dbReference type="NCBI Taxonomy" id="314238"/>
    <lineage>
        <taxon>Bacteria</taxon>
        <taxon>Pseudomonadati</taxon>
        <taxon>Pseudomonadota</taxon>
        <taxon>Alphaproteobacteria</taxon>
        <taxon>Hyphomicrobiales</taxon>
        <taxon>Phyllobacteriaceae</taxon>
        <taxon>Phyllobacterium</taxon>
    </lineage>
</organism>
<dbReference type="Pfam" id="PF01774">
    <property type="entry name" value="UreD"/>
    <property type="match status" value="1"/>
</dbReference>
<evidence type="ECO:0000256" key="2">
    <source>
        <dbReference type="ARBA" id="ARBA00023186"/>
    </source>
</evidence>
<dbReference type="HAMAP" id="MF_01384">
    <property type="entry name" value="UreD"/>
    <property type="match status" value="1"/>
</dbReference>
<gene>
    <name evidence="3" type="primary">ureD</name>
    <name evidence="4" type="ORF">QFZ34_000789</name>
</gene>
<comment type="caution">
    <text evidence="4">The sequence shown here is derived from an EMBL/GenBank/DDBJ whole genome shotgun (WGS) entry which is preliminary data.</text>
</comment>
<keyword evidence="2 3" id="KW-0143">Chaperone</keyword>
<proteinExistence type="inferred from homology"/>
<accession>A0ABU0S4D1</accession>
<keyword evidence="5" id="KW-1185">Reference proteome</keyword>
<comment type="subcellular location">
    <subcellularLocation>
        <location evidence="3">Cytoplasm</location>
    </subcellularLocation>
</comment>
<dbReference type="Proteomes" id="UP001237780">
    <property type="component" value="Unassembled WGS sequence"/>
</dbReference>
<comment type="subunit">
    <text evidence="3">UreD, UreF and UreG form a complex that acts as a GTP-hydrolysis-dependent molecular chaperone, activating the urease apoprotein by helping to assemble the nickel containing metallocenter of UreC. The UreE protein probably delivers the nickel.</text>
</comment>
<evidence type="ECO:0000313" key="5">
    <source>
        <dbReference type="Proteomes" id="UP001237780"/>
    </source>
</evidence>
<dbReference type="EMBL" id="JAUSZT010000002">
    <property type="protein sequence ID" value="MDQ0995612.1"/>
    <property type="molecule type" value="Genomic_DNA"/>
</dbReference>
<name>A0ABU0S4D1_9HYPH</name>
<evidence type="ECO:0000256" key="3">
    <source>
        <dbReference type="HAMAP-Rule" id="MF_01384"/>
    </source>
</evidence>
<evidence type="ECO:0000256" key="1">
    <source>
        <dbReference type="ARBA" id="ARBA00007177"/>
    </source>
</evidence>
<comment type="similarity">
    <text evidence="1 3">Belongs to the UreD family.</text>
</comment>
<dbReference type="InterPro" id="IPR002669">
    <property type="entry name" value="UreD"/>
</dbReference>
<comment type="function">
    <text evidence="3">Required for maturation of urease via the functional incorporation of the urease nickel metallocenter.</text>
</comment>
<dbReference type="PANTHER" id="PTHR33643">
    <property type="entry name" value="UREASE ACCESSORY PROTEIN D"/>
    <property type="match status" value="1"/>
</dbReference>
<sequence length="277" mass="30070">MDMLGQPTIVQNRAQRASGAGRLSARRVEGKTRISTLFQEGCAKLRFPVSSGTYLEAVMINSAGGLTGGDAMQWSFALGDHCAAQITTQACEKIYKAVSGTVATVSTQIDVGPDSYVAWLPQETILFEKADLKRTLNVNLAARARALLVESTIFGRKAFGETIETAQFSDQWRIRQDGRLLHAENFSIGPQAGSSLKRPALLGSYHAVATVLLVSPDCERLLDPARLIIGDQGGASVWMGKLVARLVDFDAYHLRKRLIPLLGLLNGGEDLPRIWTT</sequence>
<dbReference type="PANTHER" id="PTHR33643:SF1">
    <property type="entry name" value="UREASE ACCESSORY PROTEIN D"/>
    <property type="match status" value="1"/>
</dbReference>